<sequence length="358" mass="37204">MKIWNRRNRTIALGAAPVVVLVTLLGLPSIPGTDIDLTVPYAAEGKGPTFNTLGEEGGKQVVEITGAETNKPAGHLNMTTVSVHTKLTLGQALARWLTTDDTLVPIGQIFPANKSPEEVQQQNQAAFAASESNATTAAMNYLNKPLETAVIDVLDDAPAAGKIKVNDVIREVGGRTITTPDELARVVGEHAPGDEIDVLVDRQGKEETVTVTLGEPPKHLQRAEQGSAFLGVTSVSQPAGEIRVRYNLQDVGGPSAGLMFSLAVVDKLTPQDLTGGAFVAGTGSIDAAGQVGAIGGITHKIRAAADAGAEYFLVPAGNCAEALTVEDAGPKLVKVDSLEDAVKDLEGIRSGGDFDTCS</sequence>
<dbReference type="InterPro" id="IPR008269">
    <property type="entry name" value="Lon_proteolytic"/>
</dbReference>
<dbReference type="Proteomes" id="UP000249451">
    <property type="component" value="Unassembled WGS sequence"/>
</dbReference>
<comment type="catalytic activity">
    <reaction evidence="1">
        <text>Hydrolysis of proteins in presence of ATP.</text>
        <dbReference type="EC" id="3.4.21.53"/>
    </reaction>
</comment>
<dbReference type="PANTHER" id="PTHR10046">
    <property type="entry name" value="ATP DEPENDENT LON PROTEASE FAMILY MEMBER"/>
    <property type="match status" value="1"/>
</dbReference>
<dbReference type="Pfam" id="PF13180">
    <property type="entry name" value="PDZ_2"/>
    <property type="match status" value="1"/>
</dbReference>
<evidence type="ECO:0000259" key="2">
    <source>
        <dbReference type="PROSITE" id="PS51786"/>
    </source>
</evidence>
<evidence type="ECO:0000313" key="3">
    <source>
        <dbReference type="EMBL" id="PZP00189.1"/>
    </source>
</evidence>
<dbReference type="GO" id="GO:0006508">
    <property type="term" value="P:proteolysis"/>
    <property type="evidence" value="ECO:0007669"/>
    <property type="project" value="UniProtKB-KW"/>
</dbReference>
<dbReference type="Gene3D" id="3.30.230.10">
    <property type="match status" value="1"/>
</dbReference>
<dbReference type="InterPro" id="IPR036034">
    <property type="entry name" value="PDZ_sf"/>
</dbReference>
<dbReference type="SUPFAM" id="SSF50156">
    <property type="entry name" value="PDZ domain-like"/>
    <property type="match status" value="1"/>
</dbReference>
<comment type="caution">
    <text evidence="3">The sequence shown here is derived from an EMBL/GenBank/DDBJ whole genome shotgun (WGS) entry which is preliminary data.</text>
</comment>
<keyword evidence="1" id="KW-0720">Serine protease</keyword>
<dbReference type="InterPro" id="IPR014721">
    <property type="entry name" value="Ribsml_uS5_D2-typ_fold_subgr"/>
</dbReference>
<gene>
    <name evidence="3" type="ORF">DI609_06815</name>
</gene>
<keyword evidence="1" id="KW-0645">Protease</keyword>
<dbReference type="AlphaFoldDB" id="A0A2W5D273"/>
<dbReference type="GO" id="GO:0004252">
    <property type="term" value="F:serine-type endopeptidase activity"/>
    <property type="evidence" value="ECO:0007669"/>
    <property type="project" value="UniProtKB-UniRule"/>
</dbReference>
<organism evidence="3 4">
    <name type="scientific">Corynebacterium urealyticum</name>
    <dbReference type="NCBI Taxonomy" id="43771"/>
    <lineage>
        <taxon>Bacteria</taxon>
        <taxon>Bacillati</taxon>
        <taxon>Actinomycetota</taxon>
        <taxon>Actinomycetes</taxon>
        <taxon>Mycobacteriales</taxon>
        <taxon>Corynebacteriaceae</taxon>
        <taxon>Corynebacterium</taxon>
    </lineage>
</organism>
<accession>A0A2W5D273</accession>
<dbReference type="GO" id="GO:0004176">
    <property type="term" value="F:ATP-dependent peptidase activity"/>
    <property type="evidence" value="ECO:0007669"/>
    <property type="project" value="UniProtKB-UniRule"/>
</dbReference>
<dbReference type="InterPro" id="IPR027065">
    <property type="entry name" value="Lon_Prtase"/>
</dbReference>
<dbReference type="InterPro" id="IPR001478">
    <property type="entry name" value="PDZ"/>
</dbReference>
<dbReference type="Gene3D" id="2.30.42.10">
    <property type="match status" value="1"/>
</dbReference>
<dbReference type="Pfam" id="PF05362">
    <property type="entry name" value="Lon_C"/>
    <property type="match status" value="1"/>
</dbReference>
<feature type="active site" evidence="1">
    <location>
        <position position="255"/>
    </location>
</feature>
<feature type="domain" description="Lon proteolytic" evidence="2">
    <location>
        <begin position="250"/>
        <end position="348"/>
    </location>
</feature>
<name>A0A2W5D273_9CORY</name>
<feature type="active site" evidence="1">
    <location>
        <position position="300"/>
    </location>
</feature>
<keyword evidence="1" id="KW-0378">Hydrolase</keyword>
<reference evidence="3 4" key="1">
    <citation type="submission" date="2017-11" db="EMBL/GenBank/DDBJ databases">
        <title>Infants hospitalized years apart are colonized by the same room-sourced microbial strains.</title>
        <authorList>
            <person name="Brooks B."/>
            <person name="Olm M.R."/>
            <person name="Firek B.A."/>
            <person name="Baker R."/>
            <person name="Thomas B.C."/>
            <person name="Morowitz M.J."/>
            <person name="Banfield J.F."/>
        </authorList>
    </citation>
    <scope>NUCLEOTIDE SEQUENCE [LARGE SCALE GENOMIC DNA]</scope>
    <source>
        <strain evidence="3">S2_012_000_R3_87</strain>
    </source>
</reference>
<dbReference type="GO" id="GO:0005524">
    <property type="term" value="F:ATP binding"/>
    <property type="evidence" value="ECO:0007669"/>
    <property type="project" value="InterPro"/>
</dbReference>
<protein>
    <recommendedName>
        <fullName evidence="1">endopeptidase La</fullName>
        <ecNumber evidence="1">3.4.21.53</ecNumber>
    </recommendedName>
</protein>
<dbReference type="PROSITE" id="PS51786">
    <property type="entry name" value="LON_PROTEOLYTIC"/>
    <property type="match status" value="1"/>
</dbReference>
<dbReference type="GO" id="GO:0030163">
    <property type="term" value="P:protein catabolic process"/>
    <property type="evidence" value="ECO:0007669"/>
    <property type="project" value="InterPro"/>
</dbReference>
<evidence type="ECO:0000313" key="4">
    <source>
        <dbReference type="Proteomes" id="UP000249451"/>
    </source>
</evidence>
<comment type="similarity">
    <text evidence="1">Belongs to the peptidase S16 family.</text>
</comment>
<dbReference type="EMBL" id="QFNY01000146">
    <property type="protein sequence ID" value="PZP00189.1"/>
    <property type="molecule type" value="Genomic_DNA"/>
</dbReference>
<dbReference type="InterPro" id="IPR020568">
    <property type="entry name" value="Ribosomal_Su5_D2-typ_SF"/>
</dbReference>
<dbReference type="EC" id="3.4.21.53" evidence="1"/>
<proteinExistence type="inferred from homology"/>
<dbReference type="SUPFAM" id="SSF54211">
    <property type="entry name" value="Ribosomal protein S5 domain 2-like"/>
    <property type="match status" value="1"/>
</dbReference>
<evidence type="ECO:0000256" key="1">
    <source>
        <dbReference type="PROSITE-ProRule" id="PRU01122"/>
    </source>
</evidence>